<reference evidence="3 4" key="1">
    <citation type="submission" date="2019-11" db="EMBL/GenBank/DDBJ databases">
        <authorList>
            <person name="Li J."/>
        </authorList>
    </citation>
    <scope>NUCLEOTIDE SEQUENCE [LARGE SCALE GENOMIC DNA]</scope>
    <source>
        <strain evidence="3 4">J4</strain>
    </source>
</reference>
<dbReference type="GO" id="GO:0048038">
    <property type="term" value="F:quinone binding"/>
    <property type="evidence" value="ECO:0007669"/>
    <property type="project" value="TreeGrafter"/>
</dbReference>
<dbReference type="PROSITE" id="PS00061">
    <property type="entry name" value="ADH_SHORT"/>
    <property type="match status" value="1"/>
</dbReference>
<dbReference type="GO" id="GO:0047936">
    <property type="term" value="F:glucose 1-dehydrogenase [NAD(P)+] activity"/>
    <property type="evidence" value="ECO:0007669"/>
    <property type="project" value="UniProtKB-EC"/>
</dbReference>
<evidence type="ECO:0000313" key="3">
    <source>
        <dbReference type="EMBL" id="MRG87576.1"/>
    </source>
</evidence>
<name>A0A6G1X9K2_9BACI</name>
<protein>
    <submittedName>
        <fullName evidence="3">Glucose 1-dehydrogenase</fullName>
        <ecNumber evidence="3">1.1.1.47</ecNumber>
    </submittedName>
</protein>
<dbReference type="PRINTS" id="PR00080">
    <property type="entry name" value="SDRFAMILY"/>
</dbReference>
<dbReference type="PANTHER" id="PTHR42760:SF133">
    <property type="entry name" value="3-OXOACYL-[ACYL-CARRIER-PROTEIN] REDUCTASE"/>
    <property type="match status" value="1"/>
</dbReference>
<gene>
    <name evidence="3" type="ORF">GH754_14905</name>
</gene>
<evidence type="ECO:0000256" key="2">
    <source>
        <dbReference type="ARBA" id="ARBA00023002"/>
    </source>
</evidence>
<dbReference type="Pfam" id="PF13561">
    <property type="entry name" value="adh_short_C2"/>
    <property type="match status" value="1"/>
</dbReference>
<dbReference type="GO" id="GO:0006633">
    <property type="term" value="P:fatty acid biosynthetic process"/>
    <property type="evidence" value="ECO:0007669"/>
    <property type="project" value="TreeGrafter"/>
</dbReference>
<dbReference type="EC" id="1.1.1.47" evidence="3"/>
<keyword evidence="2 3" id="KW-0560">Oxidoreductase</keyword>
<dbReference type="Gene3D" id="3.40.50.720">
    <property type="entry name" value="NAD(P)-binding Rossmann-like Domain"/>
    <property type="match status" value="1"/>
</dbReference>
<dbReference type="InterPro" id="IPR002347">
    <property type="entry name" value="SDR_fam"/>
</dbReference>
<sequence>MSKEEKRMDLFSLKGKTSIVTGAGRGIGRSIALGLAEAGSNVVICSRTTSELEELAKEIEAKGVDALVAPCDVSKDGDIDRVIHGTLEKFNTIDVLINNAGVTKKHSAEDYPAEDWNQIISVNLTGVFQFAQKVGRVMLEQGSGSIINVSSIASQTALKKSIAYAASKGGVNMLTKNFAAEWADQGVRVNGIAPAYIETPLVLAVKNHREGFAEDIVNRTPMRRMGQPDELVGAAIFLASNASSYVTGETIYVDGGWTALGL</sequence>
<evidence type="ECO:0000313" key="4">
    <source>
        <dbReference type="Proteomes" id="UP000480185"/>
    </source>
</evidence>
<dbReference type="FunFam" id="3.40.50.720:FF:000240">
    <property type="entry name" value="SDR family oxidoreductase"/>
    <property type="match status" value="1"/>
</dbReference>
<proteinExistence type="inferred from homology"/>
<dbReference type="PANTHER" id="PTHR42760">
    <property type="entry name" value="SHORT-CHAIN DEHYDROGENASES/REDUCTASES FAMILY MEMBER"/>
    <property type="match status" value="1"/>
</dbReference>
<dbReference type="Proteomes" id="UP000480185">
    <property type="component" value="Unassembled WGS sequence"/>
</dbReference>
<comment type="similarity">
    <text evidence="1">Belongs to the short-chain dehydrogenases/reductases (SDR) family.</text>
</comment>
<dbReference type="PRINTS" id="PR00081">
    <property type="entry name" value="GDHRDH"/>
</dbReference>
<comment type="caution">
    <text evidence="3">The sequence shown here is derived from an EMBL/GenBank/DDBJ whole genome shotgun (WGS) entry which is preliminary data.</text>
</comment>
<dbReference type="GO" id="GO:0005975">
    <property type="term" value="P:carbohydrate metabolic process"/>
    <property type="evidence" value="ECO:0007669"/>
    <property type="project" value="UniProtKB-ARBA"/>
</dbReference>
<evidence type="ECO:0000256" key="1">
    <source>
        <dbReference type="ARBA" id="ARBA00006484"/>
    </source>
</evidence>
<dbReference type="NCBIfam" id="NF005559">
    <property type="entry name" value="PRK07231.1"/>
    <property type="match status" value="1"/>
</dbReference>
<dbReference type="AlphaFoldDB" id="A0A6G1X9K2"/>
<dbReference type="InterPro" id="IPR020904">
    <property type="entry name" value="Sc_DH/Rdtase_CS"/>
</dbReference>
<organism evidence="3 4">
    <name type="scientific">Salinibacillus xinjiangensis</name>
    <dbReference type="NCBI Taxonomy" id="1229268"/>
    <lineage>
        <taxon>Bacteria</taxon>
        <taxon>Bacillati</taxon>
        <taxon>Bacillota</taxon>
        <taxon>Bacilli</taxon>
        <taxon>Bacillales</taxon>
        <taxon>Bacillaceae</taxon>
        <taxon>Salinibacillus</taxon>
    </lineage>
</organism>
<accession>A0A6G1X9K2</accession>
<dbReference type="InterPro" id="IPR036291">
    <property type="entry name" value="NAD(P)-bd_dom_sf"/>
</dbReference>
<dbReference type="SUPFAM" id="SSF51735">
    <property type="entry name" value="NAD(P)-binding Rossmann-fold domains"/>
    <property type="match status" value="1"/>
</dbReference>
<keyword evidence="4" id="KW-1185">Reference proteome</keyword>
<dbReference type="EMBL" id="WJNH01000010">
    <property type="protein sequence ID" value="MRG87576.1"/>
    <property type="molecule type" value="Genomic_DNA"/>
</dbReference>
<dbReference type="OrthoDB" id="9803333at2"/>